<keyword evidence="3" id="KW-1185">Reference proteome</keyword>
<reference evidence="2 3" key="1">
    <citation type="journal article" date="2015" name="Proc. Natl. Acad. Sci. U.S.A.">
        <title>The resurrection genome of Boea hygrometrica: A blueprint for survival of dehydration.</title>
        <authorList>
            <person name="Xiao L."/>
            <person name="Yang G."/>
            <person name="Zhang L."/>
            <person name="Yang X."/>
            <person name="Zhao S."/>
            <person name="Ji Z."/>
            <person name="Zhou Q."/>
            <person name="Hu M."/>
            <person name="Wang Y."/>
            <person name="Chen M."/>
            <person name="Xu Y."/>
            <person name="Jin H."/>
            <person name="Xiao X."/>
            <person name="Hu G."/>
            <person name="Bao F."/>
            <person name="Hu Y."/>
            <person name="Wan P."/>
            <person name="Li L."/>
            <person name="Deng X."/>
            <person name="Kuang T."/>
            <person name="Xiang C."/>
            <person name="Zhu J.K."/>
            <person name="Oliver M.J."/>
            <person name="He Y."/>
        </authorList>
    </citation>
    <scope>NUCLEOTIDE SEQUENCE [LARGE SCALE GENOMIC DNA]</scope>
    <source>
        <strain evidence="3">cv. XS01</strain>
    </source>
</reference>
<feature type="region of interest" description="Disordered" evidence="1">
    <location>
        <begin position="1"/>
        <end position="28"/>
    </location>
</feature>
<feature type="compositionally biased region" description="Pro residues" evidence="1">
    <location>
        <begin position="15"/>
        <end position="25"/>
    </location>
</feature>
<dbReference type="AlphaFoldDB" id="A0A2Z7AAG1"/>
<sequence>MPPRRFREQQQDDGTPPPPPPPPQMTPFERANVKMLAGITRLLERQSERPRKSHKEDVAERFRKQGPKEFSGTTDPLVLLPILFFVLPLPRREA</sequence>
<proteinExistence type="predicted"/>
<feature type="region of interest" description="Disordered" evidence="1">
    <location>
        <begin position="43"/>
        <end position="73"/>
    </location>
</feature>
<dbReference type="Proteomes" id="UP000250235">
    <property type="component" value="Unassembled WGS sequence"/>
</dbReference>
<evidence type="ECO:0000313" key="2">
    <source>
        <dbReference type="EMBL" id="KZV15940.1"/>
    </source>
</evidence>
<feature type="compositionally biased region" description="Basic and acidic residues" evidence="1">
    <location>
        <begin position="1"/>
        <end position="10"/>
    </location>
</feature>
<evidence type="ECO:0000256" key="1">
    <source>
        <dbReference type="SAM" id="MobiDB-lite"/>
    </source>
</evidence>
<organism evidence="2 3">
    <name type="scientific">Dorcoceras hygrometricum</name>
    <dbReference type="NCBI Taxonomy" id="472368"/>
    <lineage>
        <taxon>Eukaryota</taxon>
        <taxon>Viridiplantae</taxon>
        <taxon>Streptophyta</taxon>
        <taxon>Embryophyta</taxon>
        <taxon>Tracheophyta</taxon>
        <taxon>Spermatophyta</taxon>
        <taxon>Magnoliopsida</taxon>
        <taxon>eudicotyledons</taxon>
        <taxon>Gunneridae</taxon>
        <taxon>Pentapetalae</taxon>
        <taxon>asterids</taxon>
        <taxon>lamiids</taxon>
        <taxon>Lamiales</taxon>
        <taxon>Gesneriaceae</taxon>
        <taxon>Didymocarpoideae</taxon>
        <taxon>Trichosporeae</taxon>
        <taxon>Loxocarpinae</taxon>
        <taxon>Dorcoceras</taxon>
    </lineage>
</organism>
<evidence type="ECO:0000313" key="3">
    <source>
        <dbReference type="Proteomes" id="UP000250235"/>
    </source>
</evidence>
<protein>
    <submittedName>
        <fullName evidence="2">Uncharacterized protein</fullName>
    </submittedName>
</protein>
<gene>
    <name evidence="2" type="ORF">F511_23984</name>
</gene>
<dbReference type="EMBL" id="KV019594">
    <property type="protein sequence ID" value="KZV15940.1"/>
    <property type="molecule type" value="Genomic_DNA"/>
</dbReference>
<name>A0A2Z7AAG1_9LAMI</name>
<accession>A0A2Z7AAG1</accession>
<feature type="compositionally biased region" description="Basic and acidic residues" evidence="1">
    <location>
        <begin position="43"/>
        <end position="67"/>
    </location>
</feature>